<evidence type="ECO:0000313" key="1">
    <source>
        <dbReference type="EMBL" id="KAF7272734.1"/>
    </source>
</evidence>
<comment type="caution">
    <text evidence="1">The sequence shown here is derived from an EMBL/GenBank/DDBJ whole genome shotgun (WGS) entry which is preliminary data.</text>
</comment>
<accession>A0A834I4E0</accession>
<dbReference type="EMBL" id="JAACXV010013712">
    <property type="protein sequence ID" value="KAF7272734.1"/>
    <property type="molecule type" value="Genomic_DNA"/>
</dbReference>
<protein>
    <submittedName>
        <fullName evidence="1">Uncharacterized protein</fullName>
    </submittedName>
</protein>
<name>A0A834I4E0_RHYFE</name>
<sequence length="127" mass="13924">MISPRISRSDTVRRRAAAAGRGKKIICGDFVVHGGEMDDANSASRISPFYRPFVPRALAASASGRLGWRQSENFKVVGTSTHVGDRLPPEYRAIGGTDLTDIEVRVALEVLFVIVVDQERSASTKWH</sequence>
<dbReference type="AlphaFoldDB" id="A0A834I4E0"/>
<keyword evidence="2" id="KW-1185">Reference proteome</keyword>
<dbReference type="Proteomes" id="UP000625711">
    <property type="component" value="Unassembled WGS sequence"/>
</dbReference>
<gene>
    <name evidence="1" type="ORF">GWI33_014507</name>
</gene>
<evidence type="ECO:0000313" key="2">
    <source>
        <dbReference type="Proteomes" id="UP000625711"/>
    </source>
</evidence>
<reference evidence="1" key="1">
    <citation type="submission" date="2020-08" db="EMBL/GenBank/DDBJ databases">
        <title>Genome sequencing and assembly of the red palm weevil Rhynchophorus ferrugineus.</title>
        <authorList>
            <person name="Dias G.B."/>
            <person name="Bergman C.M."/>
            <person name="Manee M."/>
        </authorList>
    </citation>
    <scope>NUCLEOTIDE SEQUENCE</scope>
    <source>
        <strain evidence="1">AA-2017</strain>
        <tissue evidence="1">Whole larva</tissue>
    </source>
</reference>
<organism evidence="1 2">
    <name type="scientific">Rhynchophorus ferrugineus</name>
    <name type="common">Red palm weevil</name>
    <name type="synonym">Curculio ferrugineus</name>
    <dbReference type="NCBI Taxonomy" id="354439"/>
    <lineage>
        <taxon>Eukaryota</taxon>
        <taxon>Metazoa</taxon>
        <taxon>Ecdysozoa</taxon>
        <taxon>Arthropoda</taxon>
        <taxon>Hexapoda</taxon>
        <taxon>Insecta</taxon>
        <taxon>Pterygota</taxon>
        <taxon>Neoptera</taxon>
        <taxon>Endopterygota</taxon>
        <taxon>Coleoptera</taxon>
        <taxon>Polyphaga</taxon>
        <taxon>Cucujiformia</taxon>
        <taxon>Curculionidae</taxon>
        <taxon>Dryophthorinae</taxon>
        <taxon>Rhynchophorus</taxon>
    </lineage>
</organism>
<proteinExistence type="predicted"/>